<dbReference type="RefSeq" id="XP_065328741.1">
    <property type="nucleotide sequence ID" value="XM_065472669.1"/>
</dbReference>
<dbReference type="KEGG" id="vnx:VNE69_02121"/>
<accession>A0AAX4J9H9</accession>
<name>A0AAX4J9H9_9MICR</name>
<dbReference type="AlphaFoldDB" id="A0AAX4J9H9"/>
<organism evidence="1 2">
    <name type="scientific">Vairimorpha necatrix</name>
    <dbReference type="NCBI Taxonomy" id="6039"/>
    <lineage>
        <taxon>Eukaryota</taxon>
        <taxon>Fungi</taxon>
        <taxon>Fungi incertae sedis</taxon>
        <taxon>Microsporidia</taxon>
        <taxon>Nosematidae</taxon>
        <taxon>Vairimorpha</taxon>
    </lineage>
</organism>
<proteinExistence type="predicted"/>
<reference evidence="1" key="1">
    <citation type="journal article" date="2024" name="BMC Genomics">
        <title>Functional annotation of a divergent genome using sequence and structure-based similarity.</title>
        <authorList>
            <person name="Svedberg D."/>
            <person name="Winiger R.R."/>
            <person name="Berg A."/>
            <person name="Sharma H."/>
            <person name="Tellgren-Roth C."/>
            <person name="Debrunner-Vossbrinck B.A."/>
            <person name="Vossbrinck C.R."/>
            <person name="Barandun J."/>
        </authorList>
    </citation>
    <scope>NUCLEOTIDE SEQUENCE</scope>
    <source>
        <strain evidence="1">Illinois isolate</strain>
    </source>
</reference>
<dbReference type="Proteomes" id="UP001334084">
    <property type="component" value="Chromosome 2"/>
</dbReference>
<protein>
    <submittedName>
        <fullName evidence="1">Uncharacterized protein</fullName>
    </submittedName>
</protein>
<evidence type="ECO:0000313" key="1">
    <source>
        <dbReference type="EMBL" id="WUR02596.1"/>
    </source>
</evidence>
<sequence>MFIFIVFFKCSANFFNTGETSTQLQFDNQKKNNEDIFIKFLTKENNKAPQEERVDPTIEVLFEHLIKGGNLETYKGLTTNDNCQQIDNVNSNSTANDIEDYLFLNHQLNEMKDKFNNIKLKLAELFPKKTKRVIVVKFNKDEKNKIKFNRRYLCKRFLKYKIKMYNFAIKIKDELSKLNYFDMNIVFDCLDFIIEISDFVIPKINKLYLRKFSHSLLDSLSLDCWKIEEVINVIDIPRFISCIYIILDFKIKNKNKKIISILNDMVELKDNFSFFYKQKIMPVSRINEICEIIREKHNIIKQMYMYKVYISIYFVYICLNRF</sequence>
<dbReference type="GeneID" id="90540411"/>
<gene>
    <name evidence="1" type="ORF">VNE69_02121</name>
</gene>
<evidence type="ECO:0000313" key="2">
    <source>
        <dbReference type="Proteomes" id="UP001334084"/>
    </source>
</evidence>
<dbReference type="EMBL" id="CP142727">
    <property type="protein sequence ID" value="WUR02596.1"/>
    <property type="molecule type" value="Genomic_DNA"/>
</dbReference>
<keyword evidence="2" id="KW-1185">Reference proteome</keyword>